<comment type="caution">
    <text evidence="9">The sequence shown here is derived from an EMBL/GenBank/DDBJ whole genome shotgun (WGS) entry which is preliminary data.</text>
</comment>
<dbReference type="InterPro" id="IPR005151">
    <property type="entry name" value="Tail-specific_protease"/>
</dbReference>
<proteinExistence type="inferred from homology"/>
<evidence type="ECO:0000256" key="1">
    <source>
        <dbReference type="ARBA" id="ARBA00004496"/>
    </source>
</evidence>
<dbReference type="Pfam" id="PF03572">
    <property type="entry name" value="Peptidase_S41"/>
    <property type="match status" value="1"/>
</dbReference>
<dbReference type="InterPro" id="IPR029045">
    <property type="entry name" value="ClpP/crotonase-like_dom_sf"/>
</dbReference>
<dbReference type="PIRSF" id="PIRSF036421">
    <property type="entry name" value="Tricorn_protease"/>
    <property type="match status" value="1"/>
</dbReference>
<dbReference type="Gene3D" id="2.120.10.60">
    <property type="entry name" value="Tricorn protease N-terminal domain"/>
    <property type="match status" value="1"/>
</dbReference>
<evidence type="ECO:0000256" key="7">
    <source>
        <dbReference type="PIRNR" id="PIRNR036421"/>
    </source>
</evidence>
<keyword evidence="5 7" id="KW-0378">Hydrolase</keyword>
<dbReference type="EMBL" id="JBHTHY010000003">
    <property type="protein sequence ID" value="MFD0795886.1"/>
    <property type="molecule type" value="Genomic_DNA"/>
</dbReference>
<dbReference type="Pfam" id="PF26550">
    <property type="entry name" value="Tricorn_2nd"/>
    <property type="match status" value="1"/>
</dbReference>
<keyword evidence="10" id="KW-1185">Reference proteome</keyword>
<reference evidence="10" key="1">
    <citation type="journal article" date="2019" name="Int. J. Syst. Evol. Microbiol.">
        <title>The Global Catalogue of Microorganisms (GCM) 10K type strain sequencing project: providing services to taxonomists for standard genome sequencing and annotation.</title>
        <authorList>
            <consortium name="The Broad Institute Genomics Platform"/>
            <consortium name="The Broad Institute Genome Sequencing Center for Infectious Disease"/>
            <person name="Wu L."/>
            <person name="Ma J."/>
        </authorList>
    </citation>
    <scope>NUCLEOTIDE SEQUENCE [LARGE SCALE GENOMIC DNA]</scope>
    <source>
        <strain evidence="10">CCUG 61948</strain>
    </source>
</reference>
<dbReference type="EC" id="3.4.21.-" evidence="7"/>
<dbReference type="RefSeq" id="WP_379931551.1">
    <property type="nucleotide sequence ID" value="NZ_JBHTHY010000003.1"/>
</dbReference>
<evidence type="ECO:0000256" key="3">
    <source>
        <dbReference type="ARBA" id="ARBA00022490"/>
    </source>
</evidence>
<dbReference type="InterPro" id="IPR001478">
    <property type="entry name" value="PDZ"/>
</dbReference>
<evidence type="ECO:0000256" key="2">
    <source>
        <dbReference type="ARBA" id="ARBA00008524"/>
    </source>
</evidence>
<dbReference type="InterPro" id="IPR015943">
    <property type="entry name" value="WD40/YVTN_repeat-like_dom_sf"/>
</dbReference>
<dbReference type="InterPro" id="IPR028204">
    <property type="entry name" value="Tricorn_C1"/>
</dbReference>
<dbReference type="Gene3D" id="2.130.10.10">
    <property type="entry name" value="YVTN repeat-like/Quinoprotein amine dehydrogenase"/>
    <property type="match status" value="1"/>
</dbReference>
<evidence type="ECO:0000259" key="8">
    <source>
        <dbReference type="PROSITE" id="PS50106"/>
    </source>
</evidence>
<dbReference type="PANTHER" id="PTHR43253:SF1">
    <property type="entry name" value="TRICORN PROTEASE HOMOLOG 2-RELATED"/>
    <property type="match status" value="1"/>
</dbReference>
<evidence type="ECO:0000313" key="10">
    <source>
        <dbReference type="Proteomes" id="UP001597012"/>
    </source>
</evidence>
<dbReference type="Gene3D" id="3.30.750.44">
    <property type="match status" value="1"/>
</dbReference>
<dbReference type="SMART" id="SM00245">
    <property type="entry name" value="TSPc"/>
    <property type="match status" value="1"/>
</dbReference>
<organism evidence="9 10">
    <name type="scientific">Maribacter chungangensis</name>
    <dbReference type="NCBI Taxonomy" id="1069117"/>
    <lineage>
        <taxon>Bacteria</taxon>
        <taxon>Pseudomonadati</taxon>
        <taxon>Bacteroidota</taxon>
        <taxon>Flavobacteriia</taxon>
        <taxon>Flavobacteriales</taxon>
        <taxon>Flavobacteriaceae</taxon>
        <taxon>Maribacter</taxon>
    </lineage>
</organism>
<protein>
    <recommendedName>
        <fullName evidence="7">Tricorn protease homolog</fullName>
        <ecNumber evidence="7">3.4.21.-</ecNumber>
    </recommendedName>
</protein>
<comment type="function">
    <text evidence="7">Degrades oligopeptides.</text>
</comment>
<dbReference type="InterPro" id="IPR036034">
    <property type="entry name" value="PDZ_sf"/>
</dbReference>
<keyword evidence="6 7" id="KW-0720">Serine protease</keyword>
<dbReference type="Proteomes" id="UP001597012">
    <property type="component" value="Unassembled WGS sequence"/>
</dbReference>
<dbReference type="SUPFAM" id="SSF50156">
    <property type="entry name" value="PDZ domain-like"/>
    <property type="match status" value="1"/>
</dbReference>
<dbReference type="SMART" id="SM00228">
    <property type="entry name" value="PDZ"/>
    <property type="match status" value="1"/>
</dbReference>
<comment type="similarity">
    <text evidence="2 7">Belongs to the peptidase S41B family.</text>
</comment>
<keyword evidence="3 7" id="KW-0963">Cytoplasm</keyword>
<evidence type="ECO:0000256" key="6">
    <source>
        <dbReference type="ARBA" id="ARBA00022825"/>
    </source>
</evidence>
<sequence length="1052" mass="119618">MKALFYVTAALLYLAIIPSLGAQETYFLSDPTLSPDANTIIYAYDGDLWKVAATGGTAVRLTAMDGEESLPRISPDGNWLAFTSTQFGNKDVYVMPLNGGTVKQLTFHDATDEVDSWSWDSETIYFTSSRNNRYSGYEVARNGGTPKALFSHYFNTTHNIVVHPKTDEIFFNESWESKNFTHRKRYKGAYNPDIKSYIPATKNYKEYTDYEGKDMWATFDQNGQLYFVSDENTGEYNLFTFNNEVKTALTQFDTSIGRPQVSANGKAIVFEKDYQLYVYNVSSKTTEKVAVQMPINNTLNKNQDFKVADNITHFDVSPDGKKMAFISRGVLFVSDVKGKFTKPINTKTGERVLEAKWLKDNATLLFTRTHKGYSNIFTISATGNAQEKQHTNELRNNVNIQLDTALSKAVYISGRDELRSLNLSSFKSEVLVTDEFWALYAPQPQFSPDGTHVAYNAYRNFESDVFVIRLSDKKIWNLSETGVTESEPVWSPDGKHLFFVSNLVKPSYPYGLKDAQIYKMPLDKYDAPYLSEKYTELFKKEPPKADEKDKKKKTAKSTSTKPDIININTADIMNRIEAISPIFGLQQSPFAIAKDDATHVYYVSNHDEGEPKLWKTVITPFEKNKIEKVSDAKIRGYHIAKSKDAYFLLADNAIHTLDIEKNTLEKIDIDYTFRKSLAEEFNQMFMEAWAGFEENFYDGGFHGEDWTALNEKYGQYLPYLTNRAQLRSLFNDMLGELNTSHFGFNSNGKEESEFYESRTNAIGVWFSNENPFEVERIITDGPMDVAGKDLKKGDVLVAVNGKRVNANTNRESYFVEASRDKELPLVFDRGGKEIKVMVRPISSGAQRTLLYDEWVKNNQAYVDAKSDKKVAYVHMKNMTGGQLENFKREMVSEANQREALILDLRYNTGGNVHDEVLQFLSQKPYLNWKYRDGALSPQPNFAPAVKPIILLINEQSLSDAEMTAAGFKALQLGQIIGTETYRWIVFTSSKRLVDGSSYRLPSWGCYTLEGENLEKTGVAPDINVLESFEDRLMGNQPQLDKALEEIFSQLKN</sequence>
<evidence type="ECO:0000313" key="9">
    <source>
        <dbReference type="EMBL" id="MFD0795886.1"/>
    </source>
</evidence>
<dbReference type="CDD" id="cd07562">
    <property type="entry name" value="Peptidase_S41_TRI"/>
    <property type="match status" value="1"/>
</dbReference>
<keyword evidence="4 7" id="KW-0645">Protease</keyword>
<dbReference type="InterPro" id="IPR012393">
    <property type="entry name" value="Tricorn_protease"/>
</dbReference>
<name>A0ABW3AZH6_9FLAO</name>
<evidence type="ECO:0000256" key="5">
    <source>
        <dbReference type="ARBA" id="ARBA00022801"/>
    </source>
</evidence>
<comment type="subcellular location">
    <subcellularLocation>
        <location evidence="1 7">Cytoplasm</location>
    </subcellularLocation>
</comment>
<dbReference type="Gene3D" id="3.90.226.10">
    <property type="entry name" value="2-enoyl-CoA Hydratase, Chain A, domain 1"/>
    <property type="match status" value="1"/>
</dbReference>
<dbReference type="SUPFAM" id="SSF69304">
    <property type="entry name" value="Tricorn protease N-terminal domain"/>
    <property type="match status" value="1"/>
</dbReference>
<feature type="domain" description="PDZ" evidence="8">
    <location>
        <begin position="751"/>
        <end position="831"/>
    </location>
</feature>
<dbReference type="SUPFAM" id="SSF52096">
    <property type="entry name" value="ClpP/crotonase"/>
    <property type="match status" value="1"/>
</dbReference>
<dbReference type="PROSITE" id="PS50106">
    <property type="entry name" value="PDZ"/>
    <property type="match status" value="1"/>
</dbReference>
<accession>A0ABW3AZH6</accession>
<evidence type="ECO:0000256" key="4">
    <source>
        <dbReference type="ARBA" id="ARBA00022670"/>
    </source>
</evidence>
<dbReference type="Gene3D" id="2.30.42.10">
    <property type="match status" value="1"/>
</dbReference>
<dbReference type="Pfam" id="PF26549">
    <property type="entry name" value="Tricorn_N"/>
    <property type="match status" value="1"/>
</dbReference>
<dbReference type="SUPFAM" id="SSF82171">
    <property type="entry name" value="DPP6 N-terminal domain-like"/>
    <property type="match status" value="1"/>
</dbReference>
<dbReference type="PANTHER" id="PTHR43253">
    <property type="entry name" value="TRICORN PROTEASE HOMOLOG 2-RELATED"/>
    <property type="match status" value="1"/>
</dbReference>
<gene>
    <name evidence="9" type="ORF">ACFQZJ_00320</name>
</gene>
<dbReference type="Pfam" id="PF14684">
    <property type="entry name" value="Tricorn_C1"/>
    <property type="match status" value="1"/>
</dbReference>